<dbReference type="NCBIfam" id="TIGR01084">
    <property type="entry name" value="mutY"/>
    <property type="match status" value="1"/>
</dbReference>
<name>A0ABR6VG88_9FIRM</name>
<dbReference type="InterPro" id="IPR015797">
    <property type="entry name" value="NUDIX_hydrolase-like_dom_sf"/>
</dbReference>
<comment type="cofactor">
    <cofactor evidence="13">
        <name>[4Fe-4S] cluster</name>
        <dbReference type="ChEBI" id="CHEBI:49883"/>
    </cofactor>
    <text evidence="13">Binds 1 [4Fe-4S] cluster.</text>
</comment>
<evidence type="ECO:0000256" key="11">
    <source>
        <dbReference type="ARBA" id="ARBA00023204"/>
    </source>
</evidence>
<dbReference type="CDD" id="cd03431">
    <property type="entry name" value="NUDIX_DNA_Glycosylase_C-MutY"/>
    <property type="match status" value="1"/>
</dbReference>
<comment type="catalytic activity">
    <reaction evidence="1 13">
        <text>Hydrolyzes free adenine bases from 7,8-dihydro-8-oxoguanine:adenine mismatched double-stranded DNA, leaving an apurinic site.</text>
        <dbReference type="EC" id="3.2.2.31"/>
    </reaction>
</comment>
<evidence type="ECO:0000256" key="5">
    <source>
        <dbReference type="ARBA" id="ARBA00022485"/>
    </source>
</evidence>
<dbReference type="PANTHER" id="PTHR42944:SF1">
    <property type="entry name" value="ADENINE DNA GLYCOSYLASE"/>
    <property type="match status" value="1"/>
</dbReference>
<evidence type="ECO:0000313" key="16">
    <source>
        <dbReference type="Proteomes" id="UP000606870"/>
    </source>
</evidence>
<evidence type="ECO:0000256" key="6">
    <source>
        <dbReference type="ARBA" id="ARBA00022723"/>
    </source>
</evidence>
<reference evidence="15 16" key="1">
    <citation type="submission" date="2020-08" db="EMBL/GenBank/DDBJ databases">
        <authorList>
            <person name="Liu C."/>
            <person name="Sun Q."/>
        </authorList>
    </citation>
    <scope>NUCLEOTIDE SEQUENCE [LARGE SCALE GENOMIC DNA]</scope>
    <source>
        <strain evidence="15 16">NSJ-59</strain>
    </source>
</reference>
<evidence type="ECO:0000259" key="14">
    <source>
        <dbReference type="SMART" id="SM00478"/>
    </source>
</evidence>
<dbReference type="SMART" id="SM00478">
    <property type="entry name" value="ENDO3c"/>
    <property type="match status" value="1"/>
</dbReference>
<proteinExistence type="inferred from homology"/>
<evidence type="ECO:0000256" key="13">
    <source>
        <dbReference type="RuleBase" id="RU365096"/>
    </source>
</evidence>
<evidence type="ECO:0000256" key="10">
    <source>
        <dbReference type="ARBA" id="ARBA00023014"/>
    </source>
</evidence>
<dbReference type="EMBL" id="JACOGK010000001">
    <property type="protein sequence ID" value="MBC3535659.1"/>
    <property type="molecule type" value="Genomic_DNA"/>
</dbReference>
<evidence type="ECO:0000256" key="3">
    <source>
        <dbReference type="ARBA" id="ARBA00012045"/>
    </source>
</evidence>
<gene>
    <name evidence="15" type="primary">mutY</name>
    <name evidence="15" type="ORF">H8J70_00055</name>
</gene>
<dbReference type="EC" id="3.2.2.31" evidence="3 13"/>
<dbReference type="Pfam" id="PF00730">
    <property type="entry name" value="HhH-GPD"/>
    <property type="match status" value="1"/>
</dbReference>
<evidence type="ECO:0000256" key="1">
    <source>
        <dbReference type="ARBA" id="ARBA00000843"/>
    </source>
</evidence>
<keyword evidence="6" id="KW-0479">Metal-binding</keyword>
<dbReference type="Proteomes" id="UP000606870">
    <property type="component" value="Unassembled WGS sequence"/>
</dbReference>
<sequence length="356" mass="39830">MTKEIKKIDPGQWAQLLLHWFYANRRDLPWRTVPRDPYKVWVSEIMLQQTKVEAVRPYYESWMDRFPTVQALAAASEDDVLRQWQGLGYYSRARNLHDAVCEVQREYGGKVPDTLAGMRSLKGVGDYTAGAVLSIAYKKPVPAVDGNVLRIFARLYVIEDNILSAKVKKSVTALAAEQVPPDAPGDFNEALMDLGATVCIPKHPRCDACPLQKRCGARALGKETELPVRLTRKHVPVEEITVVAVAGGQRWLLHRRPSKGLLASMWEFPNAVGAGEAGLEAVQRLVQDLGLSVAIDDQPIGTLRHVFSHKIWQMTIYTAECTGGTLETKEDWQWLDRSCYTDVPWAGPHGKITAMV</sequence>
<keyword evidence="7 13" id="KW-0227">DNA damage</keyword>
<comment type="function">
    <text evidence="13">Adenine glycosylase active on G-A mispairs.</text>
</comment>
<dbReference type="InterPro" id="IPR005760">
    <property type="entry name" value="A/G_AdeGlyc_MutY"/>
</dbReference>
<evidence type="ECO:0000256" key="9">
    <source>
        <dbReference type="ARBA" id="ARBA00023004"/>
    </source>
</evidence>
<comment type="similarity">
    <text evidence="2 13">Belongs to the Nth/MutY family.</text>
</comment>
<evidence type="ECO:0000256" key="12">
    <source>
        <dbReference type="ARBA" id="ARBA00023295"/>
    </source>
</evidence>
<dbReference type="Gene3D" id="3.90.79.10">
    <property type="entry name" value="Nucleoside Triphosphate Pyrophosphohydrolase"/>
    <property type="match status" value="1"/>
</dbReference>
<evidence type="ECO:0000256" key="8">
    <source>
        <dbReference type="ARBA" id="ARBA00022801"/>
    </source>
</evidence>
<dbReference type="Gene3D" id="1.10.1670.10">
    <property type="entry name" value="Helix-hairpin-Helix base-excision DNA repair enzymes (C-terminal)"/>
    <property type="match status" value="1"/>
</dbReference>
<dbReference type="PANTHER" id="PTHR42944">
    <property type="entry name" value="ADENINE DNA GLYCOSYLASE"/>
    <property type="match status" value="1"/>
</dbReference>
<dbReference type="InterPro" id="IPR003651">
    <property type="entry name" value="Endonuclease3_FeS-loop_motif"/>
</dbReference>
<keyword evidence="5" id="KW-0004">4Fe-4S</keyword>
<evidence type="ECO:0000256" key="4">
    <source>
        <dbReference type="ARBA" id="ARBA00022023"/>
    </source>
</evidence>
<dbReference type="SUPFAM" id="SSF55811">
    <property type="entry name" value="Nudix"/>
    <property type="match status" value="1"/>
</dbReference>
<evidence type="ECO:0000313" key="15">
    <source>
        <dbReference type="EMBL" id="MBC3535659.1"/>
    </source>
</evidence>
<dbReference type="InterPro" id="IPR011257">
    <property type="entry name" value="DNA_glycosylase"/>
</dbReference>
<accession>A0ABR6VG88</accession>
<dbReference type="RefSeq" id="WP_186501721.1">
    <property type="nucleotide sequence ID" value="NZ_JACOGK010000001.1"/>
</dbReference>
<dbReference type="Pfam" id="PF14815">
    <property type="entry name" value="NUDIX_4"/>
    <property type="match status" value="1"/>
</dbReference>
<comment type="caution">
    <text evidence="15">The sequence shown here is derived from an EMBL/GenBank/DDBJ whole genome shotgun (WGS) entry which is preliminary data.</text>
</comment>
<dbReference type="SUPFAM" id="SSF48150">
    <property type="entry name" value="DNA-glycosylase"/>
    <property type="match status" value="1"/>
</dbReference>
<keyword evidence="10" id="KW-0411">Iron-sulfur</keyword>
<dbReference type="SMART" id="SM00525">
    <property type="entry name" value="FES"/>
    <property type="match status" value="1"/>
</dbReference>
<protein>
    <recommendedName>
        <fullName evidence="4 13">Adenine DNA glycosylase</fullName>
        <ecNumber evidence="3 13">3.2.2.31</ecNumber>
    </recommendedName>
</protein>
<dbReference type="Gene3D" id="1.10.340.30">
    <property type="entry name" value="Hypothetical protein, domain 2"/>
    <property type="match status" value="1"/>
</dbReference>
<dbReference type="InterPro" id="IPR029119">
    <property type="entry name" value="MutY_C"/>
</dbReference>
<keyword evidence="8" id="KW-0378">Hydrolase</keyword>
<evidence type="ECO:0000256" key="7">
    <source>
        <dbReference type="ARBA" id="ARBA00022763"/>
    </source>
</evidence>
<keyword evidence="12 13" id="KW-0326">Glycosidase</keyword>
<organism evidence="15 16">
    <name type="scientific">Megasphaera hominis</name>
    <dbReference type="NCBI Taxonomy" id="159836"/>
    <lineage>
        <taxon>Bacteria</taxon>
        <taxon>Bacillati</taxon>
        <taxon>Bacillota</taxon>
        <taxon>Negativicutes</taxon>
        <taxon>Veillonellales</taxon>
        <taxon>Veillonellaceae</taxon>
        <taxon>Megasphaera</taxon>
    </lineage>
</organism>
<keyword evidence="9 13" id="KW-0408">Iron</keyword>
<feature type="domain" description="HhH-GPD" evidence="14">
    <location>
        <begin position="46"/>
        <end position="197"/>
    </location>
</feature>
<keyword evidence="16" id="KW-1185">Reference proteome</keyword>
<dbReference type="CDD" id="cd00056">
    <property type="entry name" value="ENDO3c"/>
    <property type="match status" value="1"/>
</dbReference>
<dbReference type="InterPro" id="IPR023170">
    <property type="entry name" value="HhH_base_excis_C"/>
</dbReference>
<evidence type="ECO:0000256" key="2">
    <source>
        <dbReference type="ARBA" id="ARBA00008343"/>
    </source>
</evidence>
<keyword evidence="11" id="KW-0234">DNA repair</keyword>
<dbReference type="InterPro" id="IPR044298">
    <property type="entry name" value="MIG/MutY"/>
</dbReference>
<dbReference type="InterPro" id="IPR003265">
    <property type="entry name" value="HhH-GPD_domain"/>
</dbReference>